<evidence type="ECO:0000256" key="5">
    <source>
        <dbReference type="ARBA" id="ARBA00046920"/>
    </source>
</evidence>
<dbReference type="GO" id="GO:0015031">
    <property type="term" value="P:protein transport"/>
    <property type="evidence" value="ECO:0007669"/>
    <property type="project" value="InterPro"/>
</dbReference>
<gene>
    <name evidence="6" type="primary">Ist1</name>
    <name evidence="6" type="ORF">T4A_5280</name>
</gene>
<accession>A0A0V1E4X6</accession>
<protein>
    <recommendedName>
        <fullName evidence="2">IST1 homolog</fullName>
    </recommendedName>
    <alternativeName>
        <fullName evidence="3">Charged multivesicular body protein 8</fullName>
    </alternativeName>
</protein>
<evidence type="ECO:0000313" key="6">
    <source>
        <dbReference type="EMBL" id="KRY68756.1"/>
    </source>
</evidence>
<evidence type="ECO:0000256" key="4">
    <source>
        <dbReference type="ARBA" id="ARBA00046124"/>
    </source>
</evidence>
<dbReference type="InterPro" id="IPR042277">
    <property type="entry name" value="IST1-like"/>
</dbReference>
<evidence type="ECO:0000256" key="2">
    <source>
        <dbReference type="ARBA" id="ARBA00014513"/>
    </source>
</evidence>
<evidence type="ECO:0000256" key="1">
    <source>
        <dbReference type="ARBA" id="ARBA00005536"/>
    </source>
</evidence>
<evidence type="ECO:0000313" key="7">
    <source>
        <dbReference type="Proteomes" id="UP000054632"/>
    </source>
</evidence>
<organism evidence="6 7">
    <name type="scientific">Trichinella pseudospiralis</name>
    <name type="common">Parasitic roundworm</name>
    <dbReference type="NCBI Taxonomy" id="6337"/>
    <lineage>
        <taxon>Eukaryota</taxon>
        <taxon>Metazoa</taxon>
        <taxon>Ecdysozoa</taxon>
        <taxon>Nematoda</taxon>
        <taxon>Enoplea</taxon>
        <taxon>Dorylaimia</taxon>
        <taxon>Trichinellida</taxon>
        <taxon>Trichinellidae</taxon>
        <taxon>Trichinella</taxon>
    </lineage>
</organism>
<comment type="similarity">
    <text evidence="1">Belongs to the IST1 family.</text>
</comment>
<name>A0A0V1E4X6_TRIPS</name>
<dbReference type="EMBL" id="JYDR01000104">
    <property type="protein sequence ID" value="KRY68756.1"/>
    <property type="molecule type" value="Genomic_DNA"/>
</dbReference>
<evidence type="ECO:0000256" key="3">
    <source>
        <dbReference type="ARBA" id="ARBA00032374"/>
    </source>
</evidence>
<dbReference type="InterPro" id="IPR005061">
    <property type="entry name" value="Ist1"/>
</dbReference>
<sequence>MFEKCEYALRNDYMAFERQAFSSLHKKNNATPALQLWLLLPTVIKFKFFNKLFTMFCLTVNYNKLEKALKVTASHASASANNRAEAIRLAKNDIAALLAQKRLEKAKMSAENLILQEYYFEIYNLVEVLCLTLLEYFDELRNDEDLRMKVGIEEAVHTLIWATPRMIHDMPSMKVIAEQMLLKYGKQFFDVCLANKSNKVNEIMVYRMTPQKMKSTTIHRCLAEIARSRNIPFNPDPSWLNEDNKAFAENYLFDFTKIKSEKEFRLFIPLWSLVRLPENGIELNKQERIRRDFAEKHLFPLLRRSAVDKEFFKQASMLFFAVLVKQEPLLNEEYNKNPADILHVICTTIMHYTKSFVFNPNYGAYEDTPRIKKRPDKKIRILESQDHKILLKRFRVVLCINVMLICVTVADSMYAIP</sequence>
<dbReference type="Proteomes" id="UP000054632">
    <property type="component" value="Unassembled WGS sequence"/>
</dbReference>
<reference evidence="6 7" key="1">
    <citation type="submission" date="2015-01" db="EMBL/GenBank/DDBJ databases">
        <title>Evolution of Trichinella species and genotypes.</title>
        <authorList>
            <person name="Korhonen P.K."/>
            <person name="Edoardo P."/>
            <person name="Giuseppe L.R."/>
            <person name="Gasser R.B."/>
        </authorList>
    </citation>
    <scope>NUCLEOTIDE SEQUENCE [LARGE SCALE GENOMIC DNA]</scope>
    <source>
        <strain evidence="6">ISS13</strain>
    </source>
</reference>
<comment type="caution">
    <text evidence="6">The sequence shown here is derived from an EMBL/GenBank/DDBJ whole genome shotgun (WGS) entry which is preliminary data.</text>
</comment>
<comment type="subunit">
    <text evidence="5">Interacts with CHMP1A, CHMP1B, VPS4A and VTA1. Interacts with SPAST, STAMBP, and USP8. May interact with VPS37B. May associate with the ESCRT-I complex. Interacts with MITD1, in competition with VSP4. Interacts with SPART (via MIT domain); leading to the recruitment of SPART to midbodies. Interacts with SPAST.</text>
</comment>
<dbReference type="PANTHER" id="PTHR12161:SF5">
    <property type="entry name" value="IST1 HOMOLOG"/>
    <property type="match status" value="1"/>
</dbReference>
<proteinExistence type="inferred from homology"/>
<dbReference type="AlphaFoldDB" id="A0A0V1E4X6"/>
<dbReference type="Gene3D" id="1.20.1260.60">
    <property type="entry name" value="Vacuolar protein sorting-associated protein Ist1"/>
    <property type="match status" value="1"/>
</dbReference>
<dbReference type="Pfam" id="PF03398">
    <property type="entry name" value="Ist1"/>
    <property type="match status" value="1"/>
</dbReference>
<dbReference type="PANTHER" id="PTHR12161">
    <property type="entry name" value="IST1 FAMILY MEMBER"/>
    <property type="match status" value="1"/>
</dbReference>
<comment type="function">
    <text evidence="4">ESCRT-III-like protein involved in cytokinesis, nuclear envelope reassembly and endosomal tubulation. Is required for efficient abscission during cytokinesis. Involved in recruiting VPS4A and/or VPS4B to the midbody of dividing cells. During late anaphase, involved in nuclear envelope reassembly and mitotic spindle disassembly together with the ESCRT-III complex: IST1 acts by mediating the recruitment of SPAST to the nuclear membrane, leading to microtubule severing. Recruited to the reforming nuclear envelope (NE) during anaphase by LEMD2. Regulates early endosomal tubulation together with the ESCRT-III complex by mediating the recruitment of SPAST.</text>
</comment>